<gene>
    <name evidence="5" type="ORF">K1X13_01655</name>
</gene>
<dbReference type="InterPro" id="IPR022409">
    <property type="entry name" value="PKD/Chitinase_dom"/>
</dbReference>
<dbReference type="RefSeq" id="WP_221023304.1">
    <property type="nucleotide sequence ID" value="NZ_JAIEZQ010000001.1"/>
</dbReference>
<name>A0ABS7RER1_9ACTN</name>
<evidence type="ECO:0000259" key="4">
    <source>
        <dbReference type="PROSITE" id="PS50853"/>
    </source>
</evidence>
<organism evidence="5 6">
    <name type="scientific">Nocardioides jiangsuensis</name>
    <dbReference type="NCBI Taxonomy" id="2866161"/>
    <lineage>
        <taxon>Bacteria</taxon>
        <taxon>Bacillati</taxon>
        <taxon>Actinomycetota</taxon>
        <taxon>Actinomycetes</taxon>
        <taxon>Propionibacteriales</taxon>
        <taxon>Nocardioidaceae</taxon>
        <taxon>Nocardioides</taxon>
    </lineage>
</organism>
<sequence>MAIAVATLGLTPLALSGPAAGAEGDVGTRGFRYGSPVSTSNPNDAPTASKPQSKLWYVESTNTWWGVLLDDASNAHHIYRFDAVSDSWVDTGTLVDSREKARVDVLWDGQHVYVVSARTSRTAADAIQFRRFTYDESTGTYTRDAALDDTLNTIGVEAAVIAKDSTGRLWVTYTNVRSLTDGTNTYEVRVIVGSNQGESWGNPMALPGIPESTGLSDDDISSVVAHGGKISVVWSKQDPTLPTGPSESAFYVAEHADSDPSSTGWTLQNIAKGIDLADDHVNLSVDGDGAGRVFLVVKTGADHNEPIDPASALVQLWVLENGRWSHYTHSTVADNMTRPIVVVDRDNGLLRVFATHTTDGGTIYQKTVPLAGPYGFTEGKGTPFIQLASDTHTNNATTTKQNVTRGSGLLVLASDQVTGYYAHNSASVPVPDPTASFTAEPVDGVNPLEVSLTNTSTSATGYSWNFGDGEESALASPGSHTYDEPGEYTITLTATNRSGASSTATDTVTVAPAGGPTVAMSSPSRTYTTSRWVGTAWKATSTGLPAVSYEVRRSEATQEAGFTSYQPWQTATTSTSAGFRGVPGETYCFKARGTDRFGNTGPWSAVRCTAVPLDERSMAVAGSWRKAASAGSYLGTVMRSTAKGAALTEVISAKRIGLVVTKAPGSGKVAVYRGRTLVKRISLASDSVRKRVFVPVASYERQTRASFRVVVLSSGRWVVVDGLAVSRR</sequence>
<dbReference type="Pfam" id="PF18911">
    <property type="entry name" value="PKD_4"/>
    <property type="match status" value="1"/>
</dbReference>
<reference evidence="5 6" key="1">
    <citation type="submission" date="2021-08" db="EMBL/GenBank/DDBJ databases">
        <title>Nocardioides bacterium WL0053 sp. nov., isolated from the sediment.</title>
        <authorList>
            <person name="Wang L."/>
            <person name="Zhang D."/>
            <person name="Zhang A."/>
        </authorList>
    </citation>
    <scope>NUCLEOTIDE SEQUENCE [LARGE SCALE GENOMIC DNA]</scope>
    <source>
        <strain evidence="5 6">WL0053</strain>
    </source>
</reference>
<dbReference type="InterPro" id="IPR035986">
    <property type="entry name" value="PKD_dom_sf"/>
</dbReference>
<dbReference type="Proteomes" id="UP000754710">
    <property type="component" value="Unassembled WGS sequence"/>
</dbReference>
<feature type="domain" description="PKD" evidence="3">
    <location>
        <begin position="453"/>
        <end position="517"/>
    </location>
</feature>
<proteinExistence type="predicted"/>
<evidence type="ECO:0000256" key="2">
    <source>
        <dbReference type="SAM" id="SignalP"/>
    </source>
</evidence>
<feature type="domain" description="Fibronectin type-III" evidence="4">
    <location>
        <begin position="519"/>
        <end position="614"/>
    </location>
</feature>
<dbReference type="InterPro" id="IPR003961">
    <property type="entry name" value="FN3_dom"/>
</dbReference>
<dbReference type="SMART" id="SM00089">
    <property type="entry name" value="PKD"/>
    <property type="match status" value="1"/>
</dbReference>
<evidence type="ECO:0000313" key="5">
    <source>
        <dbReference type="EMBL" id="MBY9073516.1"/>
    </source>
</evidence>
<dbReference type="InterPro" id="IPR000601">
    <property type="entry name" value="PKD_dom"/>
</dbReference>
<protein>
    <submittedName>
        <fullName evidence="5">PKD domain-containing protein</fullName>
    </submittedName>
</protein>
<feature type="compositionally biased region" description="Low complexity" evidence="1">
    <location>
        <begin position="498"/>
        <end position="515"/>
    </location>
</feature>
<dbReference type="EMBL" id="JAIEZQ010000001">
    <property type="protein sequence ID" value="MBY9073516.1"/>
    <property type="molecule type" value="Genomic_DNA"/>
</dbReference>
<dbReference type="Gene3D" id="2.60.40.10">
    <property type="entry name" value="Immunoglobulins"/>
    <property type="match status" value="2"/>
</dbReference>
<feature type="compositionally biased region" description="Polar residues" evidence="1">
    <location>
        <begin position="36"/>
        <end position="52"/>
    </location>
</feature>
<evidence type="ECO:0000313" key="6">
    <source>
        <dbReference type="Proteomes" id="UP000754710"/>
    </source>
</evidence>
<evidence type="ECO:0000259" key="3">
    <source>
        <dbReference type="PROSITE" id="PS50093"/>
    </source>
</evidence>
<keyword evidence="6" id="KW-1185">Reference proteome</keyword>
<feature type="region of interest" description="Disordered" evidence="1">
    <location>
        <begin position="33"/>
        <end position="52"/>
    </location>
</feature>
<dbReference type="SUPFAM" id="SSF49299">
    <property type="entry name" value="PKD domain"/>
    <property type="match status" value="1"/>
</dbReference>
<dbReference type="InterPro" id="IPR013783">
    <property type="entry name" value="Ig-like_fold"/>
</dbReference>
<accession>A0ABS7RER1</accession>
<feature type="signal peptide" evidence="2">
    <location>
        <begin position="1"/>
        <end position="21"/>
    </location>
</feature>
<dbReference type="CDD" id="cd00146">
    <property type="entry name" value="PKD"/>
    <property type="match status" value="1"/>
</dbReference>
<comment type="caution">
    <text evidence="5">The sequence shown here is derived from an EMBL/GenBank/DDBJ whole genome shotgun (WGS) entry which is preliminary data.</text>
</comment>
<feature type="chain" id="PRO_5046190091" evidence="2">
    <location>
        <begin position="22"/>
        <end position="728"/>
    </location>
</feature>
<dbReference type="PROSITE" id="PS50853">
    <property type="entry name" value="FN3"/>
    <property type="match status" value="1"/>
</dbReference>
<feature type="region of interest" description="Disordered" evidence="1">
    <location>
        <begin position="497"/>
        <end position="524"/>
    </location>
</feature>
<dbReference type="PROSITE" id="PS50093">
    <property type="entry name" value="PKD"/>
    <property type="match status" value="1"/>
</dbReference>
<evidence type="ECO:0000256" key="1">
    <source>
        <dbReference type="SAM" id="MobiDB-lite"/>
    </source>
</evidence>
<keyword evidence="2" id="KW-0732">Signal</keyword>